<evidence type="ECO:0000256" key="3">
    <source>
        <dbReference type="ARBA" id="ARBA00022741"/>
    </source>
</evidence>
<dbReference type="Ensembl" id="ENSSANT00000014945.1">
    <property type="protein sequence ID" value="ENSSANP00000014012.1"/>
    <property type="gene ID" value="ENSSANG00000007348.1"/>
</dbReference>
<dbReference type="GO" id="GO:0006886">
    <property type="term" value="P:intracellular protein transport"/>
    <property type="evidence" value="ECO:0007669"/>
    <property type="project" value="InterPro"/>
</dbReference>
<dbReference type="InterPro" id="IPR000897">
    <property type="entry name" value="SRP54_GTPase_dom"/>
</dbReference>
<evidence type="ECO:0000256" key="2">
    <source>
        <dbReference type="ARBA" id="ARBA00008531"/>
    </source>
</evidence>
<dbReference type="Gene3D" id="3.30.450.60">
    <property type="match status" value="1"/>
</dbReference>
<accession>A0A671L3N1</accession>
<protein>
    <submittedName>
        <fullName evidence="10">Signal recognition particle receptor subunit alpha-like</fullName>
    </submittedName>
</protein>
<comment type="subcellular location">
    <subcellularLocation>
        <location evidence="1">Endoplasmic reticulum membrane</location>
        <topology evidence="1">Peripheral membrane protein</topology>
        <orientation evidence="1">Cytoplasmic side</orientation>
    </subcellularLocation>
</comment>
<dbReference type="InterPro" id="IPR003593">
    <property type="entry name" value="AAA+_ATPase"/>
</dbReference>
<keyword evidence="4" id="KW-0256">Endoplasmic reticulum</keyword>
<keyword evidence="3" id="KW-0547">Nucleotide-binding</keyword>
<dbReference type="Proteomes" id="UP000472260">
    <property type="component" value="Unassembled WGS sequence"/>
</dbReference>
<feature type="region of interest" description="Disordered" evidence="8">
    <location>
        <begin position="140"/>
        <end position="183"/>
    </location>
</feature>
<evidence type="ECO:0000313" key="10">
    <source>
        <dbReference type="Ensembl" id="ENSSANP00000014012.1"/>
    </source>
</evidence>
<keyword evidence="5" id="KW-0342">GTP-binding</keyword>
<dbReference type="GO" id="GO:0003924">
    <property type="term" value="F:GTPase activity"/>
    <property type="evidence" value="ECO:0007669"/>
    <property type="project" value="InterPro"/>
</dbReference>
<dbReference type="FunFam" id="1.20.120.140:FF:000004">
    <property type="entry name" value="Signal recognition particle receptor subunit alpha"/>
    <property type="match status" value="1"/>
</dbReference>
<dbReference type="InterPro" id="IPR007222">
    <property type="entry name" value="Sig_recog_particle_rcpt_asu_N"/>
</dbReference>
<sequence length="540" mass="59876">MLDFFAIFSKGGIVLWCFQGAGVAESFTGPVNALIRAVILQERSGNNSFTHNALSLKCKLDNEFELVFVVGFQKILTLTYVDKFIDDVQLHFRDRYKNELEQRGALKFLLNNFEFGDDFRRLLREAEGCSKAKASVSMRTFNESQKSQKTVKSMIETKDGDKSKEQGGKKSKNAKKEGEKCERRLKKETNYESQWLFRSYRFVNVTVLSFLLFTKKGGFGGMFGMLKGLVGSKNLTQEDMEPVLDKMRDHLIAKNVAAEIASQLCNSVAKKLEGKVMGTFTTVASTVKQALQDSLVQILQPKRRVDILRDVLEARSQRKPFVITFCGVNGVGKSTNLAKISYWLIENGFTVLIAACDTFRAGAVEQLRTHQRRLNSLHPPEKHGGQPAVQLFEKGYGKDAAGIAMEAIAFARNQGFDVVLIDTAGRMQDNAPLMTALAKLITVNTPDLVLFVGEALVGNEAVDQLVKFNQALADHSKTDKPRLIDGIVLTKFDTIDDKVGAAISMTYITGQPIVFVGTGQTYSDLRSLNARAVVSALMKA</sequence>
<dbReference type="GO" id="GO:0005047">
    <property type="term" value="F:signal recognition particle binding"/>
    <property type="evidence" value="ECO:0007669"/>
    <property type="project" value="InterPro"/>
</dbReference>
<dbReference type="InterPro" id="IPR011012">
    <property type="entry name" value="Longin-like_dom_sf"/>
</dbReference>
<dbReference type="SMART" id="SM00962">
    <property type="entry name" value="SRP54"/>
    <property type="match status" value="1"/>
</dbReference>
<reference evidence="10" key="1">
    <citation type="submission" date="2025-08" db="UniProtKB">
        <authorList>
            <consortium name="Ensembl"/>
        </authorList>
    </citation>
    <scope>IDENTIFICATION</scope>
</reference>
<keyword evidence="6" id="KW-0472">Membrane</keyword>
<dbReference type="SUPFAM" id="SSF64356">
    <property type="entry name" value="SNARE-like"/>
    <property type="match status" value="1"/>
</dbReference>
<reference evidence="10" key="2">
    <citation type="submission" date="2025-09" db="UniProtKB">
        <authorList>
            <consortium name="Ensembl"/>
        </authorList>
    </citation>
    <scope>IDENTIFICATION</scope>
</reference>
<dbReference type="InterPro" id="IPR013822">
    <property type="entry name" value="Signal_recog_particl_SRP54_hlx"/>
</dbReference>
<evidence type="ECO:0000256" key="5">
    <source>
        <dbReference type="ARBA" id="ARBA00023134"/>
    </source>
</evidence>
<dbReference type="Pfam" id="PF02881">
    <property type="entry name" value="SRP54_N"/>
    <property type="match status" value="1"/>
</dbReference>
<dbReference type="CDD" id="cd17876">
    <property type="entry name" value="SRalpha_C"/>
    <property type="match status" value="1"/>
</dbReference>
<evidence type="ECO:0000256" key="7">
    <source>
        <dbReference type="ARBA" id="ARBA00023170"/>
    </source>
</evidence>
<dbReference type="GO" id="GO:0005785">
    <property type="term" value="C:signal recognition particle receptor complex"/>
    <property type="evidence" value="ECO:0007669"/>
    <property type="project" value="InterPro"/>
</dbReference>
<organism evidence="10 11">
    <name type="scientific">Sinocyclocheilus anshuiensis</name>
    <dbReference type="NCBI Taxonomy" id="1608454"/>
    <lineage>
        <taxon>Eukaryota</taxon>
        <taxon>Metazoa</taxon>
        <taxon>Chordata</taxon>
        <taxon>Craniata</taxon>
        <taxon>Vertebrata</taxon>
        <taxon>Euteleostomi</taxon>
        <taxon>Actinopterygii</taxon>
        <taxon>Neopterygii</taxon>
        <taxon>Teleostei</taxon>
        <taxon>Ostariophysi</taxon>
        <taxon>Cypriniformes</taxon>
        <taxon>Cyprinidae</taxon>
        <taxon>Cyprininae</taxon>
        <taxon>Sinocyclocheilus</taxon>
    </lineage>
</organism>
<dbReference type="PANTHER" id="PTHR43134">
    <property type="entry name" value="SIGNAL RECOGNITION PARTICLE RECEPTOR SUBUNIT ALPHA"/>
    <property type="match status" value="1"/>
</dbReference>
<dbReference type="FunFam" id="3.40.50.300:FF:000188">
    <property type="entry name" value="signal recognition particle receptor subunit alpha"/>
    <property type="match status" value="1"/>
</dbReference>
<feature type="domain" description="SRP54-type proteins GTP-binding" evidence="9">
    <location>
        <begin position="512"/>
        <end position="525"/>
    </location>
</feature>
<evidence type="ECO:0000256" key="6">
    <source>
        <dbReference type="ARBA" id="ARBA00023136"/>
    </source>
</evidence>
<evidence type="ECO:0000313" key="11">
    <source>
        <dbReference type="Proteomes" id="UP000472260"/>
    </source>
</evidence>
<dbReference type="InterPro" id="IPR036225">
    <property type="entry name" value="SRP/SRP_N"/>
</dbReference>
<dbReference type="CDD" id="cd14826">
    <property type="entry name" value="SR_alpha_SRX"/>
    <property type="match status" value="1"/>
</dbReference>
<proteinExistence type="inferred from homology"/>
<dbReference type="SMART" id="SM00963">
    <property type="entry name" value="SRP54_N"/>
    <property type="match status" value="1"/>
</dbReference>
<evidence type="ECO:0000256" key="1">
    <source>
        <dbReference type="ARBA" id="ARBA00004397"/>
    </source>
</evidence>
<dbReference type="InterPro" id="IPR042101">
    <property type="entry name" value="SRP54_N_sf"/>
</dbReference>
<feature type="compositionally biased region" description="Polar residues" evidence="8">
    <location>
        <begin position="140"/>
        <end position="151"/>
    </location>
</feature>
<dbReference type="GO" id="GO:0005525">
    <property type="term" value="F:GTP binding"/>
    <property type="evidence" value="ECO:0007669"/>
    <property type="project" value="UniProtKB-KW"/>
</dbReference>
<keyword evidence="11" id="KW-1185">Reference proteome</keyword>
<dbReference type="SUPFAM" id="SSF47364">
    <property type="entry name" value="Domain of the SRP/SRP receptor G-proteins"/>
    <property type="match status" value="1"/>
</dbReference>
<dbReference type="InterPro" id="IPR027417">
    <property type="entry name" value="P-loop_NTPase"/>
</dbReference>
<keyword evidence="7" id="KW-0675">Receptor</keyword>
<name>A0A671L3N1_9TELE</name>
<dbReference type="SMART" id="SM00382">
    <property type="entry name" value="AAA"/>
    <property type="match status" value="1"/>
</dbReference>
<dbReference type="FunFam" id="3.30.450.60:FF:000024">
    <property type="entry name" value="signal recognition particle receptor subunit alpha isoform X2"/>
    <property type="match status" value="1"/>
</dbReference>
<dbReference type="Gene3D" id="1.20.120.140">
    <property type="entry name" value="Signal recognition particle SRP54, nucleotide-binding domain"/>
    <property type="match status" value="1"/>
</dbReference>
<evidence type="ECO:0000259" key="9">
    <source>
        <dbReference type="PROSITE" id="PS00300"/>
    </source>
</evidence>
<dbReference type="AlphaFoldDB" id="A0A671L3N1"/>
<dbReference type="PANTHER" id="PTHR43134:SF1">
    <property type="entry name" value="SIGNAL RECOGNITION PARTICLE RECEPTOR SUBUNIT ALPHA"/>
    <property type="match status" value="1"/>
</dbReference>
<dbReference type="Pfam" id="PF04086">
    <property type="entry name" value="SRP-alpha_N"/>
    <property type="match status" value="1"/>
</dbReference>
<comment type="similarity">
    <text evidence="2">Belongs to the GTP-binding SRP family.</text>
</comment>
<dbReference type="SUPFAM" id="SSF52540">
    <property type="entry name" value="P-loop containing nucleoside triphosphate hydrolases"/>
    <property type="match status" value="1"/>
</dbReference>
<evidence type="ECO:0000256" key="4">
    <source>
        <dbReference type="ARBA" id="ARBA00022824"/>
    </source>
</evidence>
<gene>
    <name evidence="10" type="primary">LOC107670634</name>
</gene>
<dbReference type="PROSITE" id="PS00300">
    <property type="entry name" value="SRP54"/>
    <property type="match status" value="1"/>
</dbReference>
<feature type="compositionally biased region" description="Basic and acidic residues" evidence="8">
    <location>
        <begin position="155"/>
        <end position="183"/>
    </location>
</feature>
<dbReference type="GO" id="GO:0006614">
    <property type="term" value="P:SRP-dependent cotranslational protein targeting to membrane"/>
    <property type="evidence" value="ECO:0007669"/>
    <property type="project" value="InterPro"/>
</dbReference>
<dbReference type="Pfam" id="PF00448">
    <property type="entry name" value="SRP54"/>
    <property type="match status" value="1"/>
</dbReference>
<evidence type="ECO:0000256" key="8">
    <source>
        <dbReference type="SAM" id="MobiDB-lite"/>
    </source>
</evidence>
<dbReference type="Gene3D" id="3.40.50.300">
    <property type="entry name" value="P-loop containing nucleotide triphosphate hydrolases"/>
    <property type="match status" value="1"/>
</dbReference>